<dbReference type="EMBL" id="CDMY01000333">
    <property type="protein sequence ID" value="CEM02694.1"/>
    <property type="molecule type" value="Genomic_DNA"/>
</dbReference>
<feature type="compositionally biased region" description="Polar residues" evidence="2">
    <location>
        <begin position="393"/>
        <end position="404"/>
    </location>
</feature>
<feature type="region of interest" description="Disordered" evidence="2">
    <location>
        <begin position="1"/>
        <end position="78"/>
    </location>
</feature>
<keyword evidence="1" id="KW-0175">Coiled coil</keyword>
<keyword evidence="4" id="KW-1185">Reference proteome</keyword>
<feature type="compositionally biased region" description="Polar residues" evidence="2">
    <location>
        <begin position="360"/>
        <end position="369"/>
    </location>
</feature>
<sequence>MYFPPPGLPGRPVALPPTQLRLQPGPGGSPAPTPGGPPSSIALPPFTPAQVVRSTSGTGLRAPNINVRASHPGAPLGAQPEDVAGDIRMLREGLQAHATSLSELKKAASSSQHTLQSTLTQTQQELKTLRDKVMQLAEEKDRLEAQEKEDVSTAKQAIQDVAEELQALNQREFTNQQKLSSELGSVKQSVVHLRHEGEDIRRELRAKDQTANRNLQALDHKLSSIVEQVGNMTDKVGELQVALEHLKRVTDAGILEAKDDVSDHRKHMQSLINKIESKLGVLEGHKRRSLQMQEHLQAQVEGLHTNLARATNELTLLKGRFDRGDVTARQNLPPAQALSVRHSPHSGGLRLPQQQQQQQDPFQTVSTANLKEGPQSRGASGQQGGAAGGVASNRSQVSYTSTSMLGGGPGPGGAPSGAVVRPPPPAGMIGSTPNLPMPPIFHHPHMQMPPRYG</sequence>
<name>A0A0G4EWQ4_VITBC</name>
<evidence type="ECO:0000256" key="2">
    <source>
        <dbReference type="SAM" id="MobiDB-lite"/>
    </source>
</evidence>
<dbReference type="STRING" id="1169540.A0A0G4EWQ4"/>
<gene>
    <name evidence="3" type="ORF">Vbra_13731</name>
</gene>
<protein>
    <submittedName>
        <fullName evidence="3">Uncharacterized protein</fullName>
    </submittedName>
</protein>
<reference evidence="3 4" key="1">
    <citation type="submission" date="2014-11" db="EMBL/GenBank/DDBJ databases">
        <authorList>
            <person name="Zhu J."/>
            <person name="Qi W."/>
            <person name="Song R."/>
        </authorList>
    </citation>
    <scope>NUCLEOTIDE SEQUENCE [LARGE SCALE GENOMIC DNA]</scope>
</reference>
<proteinExistence type="predicted"/>
<feature type="compositionally biased region" description="Gly residues" evidence="2">
    <location>
        <begin position="405"/>
        <end position="415"/>
    </location>
</feature>
<evidence type="ECO:0000313" key="3">
    <source>
        <dbReference type="EMBL" id="CEM02694.1"/>
    </source>
</evidence>
<accession>A0A0G4EWQ4</accession>
<feature type="compositionally biased region" description="Pro residues" evidence="2">
    <location>
        <begin position="27"/>
        <end position="37"/>
    </location>
</feature>
<dbReference type="InParanoid" id="A0A0G4EWQ4"/>
<dbReference type="AlphaFoldDB" id="A0A0G4EWQ4"/>
<evidence type="ECO:0000313" key="4">
    <source>
        <dbReference type="Proteomes" id="UP000041254"/>
    </source>
</evidence>
<dbReference type="VEuPathDB" id="CryptoDB:Vbra_13731"/>
<feature type="region of interest" description="Disordered" evidence="2">
    <location>
        <begin position="331"/>
        <end position="453"/>
    </location>
</feature>
<evidence type="ECO:0000256" key="1">
    <source>
        <dbReference type="SAM" id="Coils"/>
    </source>
</evidence>
<organism evidence="3 4">
    <name type="scientific">Vitrella brassicaformis (strain CCMP3155)</name>
    <dbReference type="NCBI Taxonomy" id="1169540"/>
    <lineage>
        <taxon>Eukaryota</taxon>
        <taxon>Sar</taxon>
        <taxon>Alveolata</taxon>
        <taxon>Colpodellida</taxon>
        <taxon>Vitrellaceae</taxon>
        <taxon>Vitrella</taxon>
    </lineage>
</organism>
<dbReference type="Proteomes" id="UP000041254">
    <property type="component" value="Unassembled WGS sequence"/>
</dbReference>
<feature type="coiled-coil region" evidence="1">
    <location>
        <begin position="112"/>
        <end position="171"/>
    </location>
</feature>